<accession>A0AAW7XK81</accession>
<proteinExistence type="predicted"/>
<evidence type="ECO:0000313" key="1">
    <source>
        <dbReference type="EMBL" id="MDO6454525.1"/>
    </source>
</evidence>
<sequence length="365" mass="39918">MTARFASLSSPPIVYSVRFWNRKAVGAIITAAYGYPPLFVNDFSRALSLAQLNHAPLIGWSSRVTAEQAKRIQSHVEFYRIEDGFVRSVGLGAGLNGGASFVVDGTGIYYDASQPSDLEVLLQEQNLTPMEVARGEQLITALVSQNISKYNLKGSDKGLPNSAGKEAILVVGQVADDASVRSSLSQVLDCESSENINKDLLAHTRSVYPDACIVYKPHPDVVSGLRAGMLSESEVLNYADACLPQVDIMAAIDWCDRLETVSSLSGFEALLRGKQVTTYGSPFYAGWGLTQDHADLPRRGRERSLAELVYLALVEYSHYYHPHTQQVCTPEALIDYLAQQKKSVWVAVKTRVLTAVSWLGTQLGL</sequence>
<dbReference type="AlphaFoldDB" id="A0AAW7XK81"/>
<dbReference type="InterPro" id="IPR007833">
    <property type="entry name" value="Capsule_polysaccharide_synth"/>
</dbReference>
<dbReference type="GO" id="GO:0000271">
    <property type="term" value="P:polysaccharide biosynthetic process"/>
    <property type="evidence" value="ECO:0007669"/>
    <property type="project" value="InterPro"/>
</dbReference>
<dbReference type="Proteomes" id="UP001169862">
    <property type="component" value="Unassembled WGS sequence"/>
</dbReference>
<reference evidence="1" key="1">
    <citation type="submission" date="2023-07" db="EMBL/GenBank/DDBJ databases">
        <title>Genome content predicts the carbon catabolic preferences of heterotrophic bacteria.</title>
        <authorList>
            <person name="Gralka M."/>
        </authorList>
    </citation>
    <scope>NUCLEOTIDE SEQUENCE</scope>
    <source>
        <strain evidence="1">I2M16</strain>
    </source>
</reference>
<gene>
    <name evidence="1" type="ORF">Q4490_13200</name>
</gene>
<dbReference type="RefSeq" id="WP_303551259.1">
    <property type="nucleotide sequence ID" value="NZ_JAUOPG010000008.1"/>
</dbReference>
<comment type="caution">
    <text evidence="1">The sequence shown here is derived from an EMBL/GenBank/DDBJ whole genome shotgun (WGS) entry which is preliminary data.</text>
</comment>
<protein>
    <submittedName>
        <fullName evidence="1">Uncharacterized protein</fullName>
    </submittedName>
</protein>
<dbReference type="EMBL" id="JAUOPG010000008">
    <property type="protein sequence ID" value="MDO6454525.1"/>
    <property type="molecule type" value="Genomic_DNA"/>
</dbReference>
<organism evidence="1 2">
    <name type="scientific">Neptunomonas phycophila</name>
    <dbReference type="NCBI Taxonomy" id="1572645"/>
    <lineage>
        <taxon>Bacteria</taxon>
        <taxon>Pseudomonadati</taxon>
        <taxon>Pseudomonadota</taxon>
        <taxon>Gammaproteobacteria</taxon>
        <taxon>Oceanospirillales</taxon>
        <taxon>Oceanospirillaceae</taxon>
        <taxon>Neptunomonas</taxon>
    </lineage>
</organism>
<evidence type="ECO:0000313" key="2">
    <source>
        <dbReference type="Proteomes" id="UP001169862"/>
    </source>
</evidence>
<dbReference type="Pfam" id="PF05159">
    <property type="entry name" value="Capsule_synth"/>
    <property type="match status" value="1"/>
</dbReference>
<dbReference type="CDD" id="cd16439">
    <property type="entry name" value="beta_Kdo_transferase_KpsC_2"/>
    <property type="match status" value="1"/>
</dbReference>
<dbReference type="GO" id="GO:0015774">
    <property type="term" value="P:polysaccharide transport"/>
    <property type="evidence" value="ECO:0007669"/>
    <property type="project" value="InterPro"/>
</dbReference>
<name>A0AAW7XK81_9GAMM</name>